<comment type="caution">
    <text evidence="1">The sequence shown here is derived from an EMBL/GenBank/DDBJ whole genome shotgun (WGS) entry which is preliminary data.</text>
</comment>
<evidence type="ECO:0000313" key="3">
    <source>
        <dbReference type="Proteomes" id="UP000886998"/>
    </source>
</evidence>
<keyword evidence="3" id="KW-1185">Reference proteome</keyword>
<dbReference type="EMBL" id="BMAV01020036">
    <property type="protein sequence ID" value="GFY73405.1"/>
    <property type="molecule type" value="Genomic_DNA"/>
</dbReference>
<proteinExistence type="predicted"/>
<evidence type="ECO:0000313" key="2">
    <source>
        <dbReference type="EMBL" id="GFY73405.1"/>
    </source>
</evidence>
<dbReference type="Proteomes" id="UP000886998">
    <property type="component" value="Unassembled WGS sequence"/>
</dbReference>
<protein>
    <submittedName>
        <fullName evidence="1">Uncharacterized protein</fullName>
    </submittedName>
</protein>
<evidence type="ECO:0000313" key="1">
    <source>
        <dbReference type="EMBL" id="GFS63269.1"/>
    </source>
</evidence>
<organism evidence="1 3">
    <name type="scientific">Trichonephila inaurata madagascariensis</name>
    <dbReference type="NCBI Taxonomy" id="2747483"/>
    <lineage>
        <taxon>Eukaryota</taxon>
        <taxon>Metazoa</taxon>
        <taxon>Ecdysozoa</taxon>
        <taxon>Arthropoda</taxon>
        <taxon>Chelicerata</taxon>
        <taxon>Arachnida</taxon>
        <taxon>Araneae</taxon>
        <taxon>Araneomorphae</taxon>
        <taxon>Entelegynae</taxon>
        <taxon>Araneoidea</taxon>
        <taxon>Nephilidae</taxon>
        <taxon>Trichonephila</taxon>
        <taxon>Trichonephila inaurata</taxon>
    </lineage>
</organism>
<name>A0A8X6JWB3_9ARAC</name>
<accession>A0A8X6JWB3</accession>
<reference evidence="1" key="1">
    <citation type="submission" date="2020-08" db="EMBL/GenBank/DDBJ databases">
        <title>Multicomponent nature underlies the extraordinary mechanical properties of spider dragline silk.</title>
        <authorList>
            <person name="Kono N."/>
            <person name="Nakamura H."/>
            <person name="Mori M."/>
            <person name="Yoshida Y."/>
            <person name="Ohtoshi R."/>
            <person name="Malay A.D."/>
            <person name="Moran D.A.P."/>
            <person name="Tomita M."/>
            <person name="Numata K."/>
            <person name="Arakawa K."/>
        </authorList>
    </citation>
    <scope>NUCLEOTIDE SEQUENCE</scope>
</reference>
<dbReference type="AlphaFoldDB" id="A0A8X6JWB3"/>
<sequence length="130" mass="14995">MDGGRALIHCCNCTIIQRQKQLSVNIICRCDKSLNHRHRSTFEIVVFRNHGLLKSRSGLSWARWVYLRRCNFSTLRRDLCSSYSSSADDVLSTLSSPLKASLHRDLDSKISSVDPVTLVRRECKQRKCKR</sequence>
<gene>
    <name evidence="2" type="ORF">TNIN_230511</name>
    <name evidence="1" type="ORF">TNIN_479461</name>
</gene>
<dbReference type="EMBL" id="BMAV01027893">
    <property type="protein sequence ID" value="GFS63269.1"/>
    <property type="molecule type" value="Genomic_DNA"/>
</dbReference>